<dbReference type="InterPro" id="IPR036770">
    <property type="entry name" value="Ankyrin_rpt-contain_sf"/>
</dbReference>
<dbReference type="SUPFAM" id="SSF48403">
    <property type="entry name" value="Ankyrin repeat"/>
    <property type="match status" value="1"/>
</dbReference>
<organism evidence="4 5">
    <name type="scientific">Colletotrichum liriopes</name>
    <dbReference type="NCBI Taxonomy" id="708192"/>
    <lineage>
        <taxon>Eukaryota</taxon>
        <taxon>Fungi</taxon>
        <taxon>Dikarya</taxon>
        <taxon>Ascomycota</taxon>
        <taxon>Pezizomycotina</taxon>
        <taxon>Sordariomycetes</taxon>
        <taxon>Hypocreomycetidae</taxon>
        <taxon>Glomerellales</taxon>
        <taxon>Glomerellaceae</taxon>
        <taxon>Colletotrichum</taxon>
        <taxon>Colletotrichum spaethianum species complex</taxon>
    </lineage>
</organism>
<evidence type="ECO:0000313" key="4">
    <source>
        <dbReference type="EMBL" id="GJC90427.1"/>
    </source>
</evidence>
<dbReference type="Proteomes" id="UP001055172">
    <property type="component" value="Unassembled WGS sequence"/>
</dbReference>
<proteinExistence type="predicted"/>
<sequence length="373" mass="41503">MGWRLDYDVMLTVVDSIQHVPTLSAIACTCRSLHRAVMPKLHRRALDHDETEIDNTDYATHESPYSVPLALWATTSQARPLLETILALRPAHLSARFRLPATTCRPHWPWDPALTVTVGYTTALHTAATIGNLAILRWLMRHCPSLRTAEAVDAPSRYTCQCPSRHLRVLQMFHVLYDPEECPLASPLHLALCHGHVNCARFLIQHGANWDRPLPGSHGVTGLMIIAANGLLPLLDWLLRERLLKVNDALVERDDMGLGALNYVAVCQNGWVAASIARRLMRIGGQGLHGPSYAYRGATPSEADHGHADGLGTFDRDHEQILSYSEDVEACPVFAARCARNDDVLRELCRGDSSTCHQECILTADWQMDNGQR</sequence>
<accession>A0AA37H0F4</accession>
<dbReference type="EMBL" id="BPPX01000053">
    <property type="protein sequence ID" value="GJC90427.1"/>
    <property type="molecule type" value="Genomic_DNA"/>
</dbReference>
<dbReference type="PROSITE" id="PS51257">
    <property type="entry name" value="PROKAR_LIPOPROTEIN"/>
    <property type="match status" value="1"/>
</dbReference>
<dbReference type="PANTHER" id="PTHR24198">
    <property type="entry name" value="ANKYRIN REPEAT AND PROTEIN KINASE DOMAIN-CONTAINING PROTEIN"/>
    <property type="match status" value="1"/>
</dbReference>
<comment type="caution">
    <text evidence="4">The sequence shown here is derived from an EMBL/GenBank/DDBJ whole genome shotgun (WGS) entry which is preliminary data.</text>
</comment>
<feature type="repeat" description="ANK" evidence="3">
    <location>
        <begin position="183"/>
        <end position="209"/>
    </location>
</feature>
<evidence type="ECO:0000313" key="5">
    <source>
        <dbReference type="Proteomes" id="UP001055172"/>
    </source>
</evidence>
<dbReference type="Pfam" id="PF12796">
    <property type="entry name" value="Ank_2"/>
    <property type="match status" value="1"/>
</dbReference>
<dbReference type="PROSITE" id="PS50297">
    <property type="entry name" value="ANK_REP_REGION"/>
    <property type="match status" value="1"/>
</dbReference>
<keyword evidence="5" id="KW-1185">Reference proteome</keyword>
<protein>
    <recommendedName>
        <fullName evidence="6">Ankyrin repeat protein</fullName>
    </recommendedName>
</protein>
<dbReference type="InterPro" id="IPR002110">
    <property type="entry name" value="Ankyrin_rpt"/>
</dbReference>
<dbReference type="AlphaFoldDB" id="A0AA37H0F4"/>
<evidence type="ECO:0000256" key="1">
    <source>
        <dbReference type="ARBA" id="ARBA00022737"/>
    </source>
</evidence>
<keyword evidence="2 3" id="KW-0040">ANK repeat</keyword>
<gene>
    <name evidence="4" type="ORF">ColLi_13265</name>
</gene>
<keyword evidence="1" id="KW-0677">Repeat</keyword>
<evidence type="ECO:0008006" key="6">
    <source>
        <dbReference type="Google" id="ProtNLM"/>
    </source>
</evidence>
<name>A0AA37H0F4_9PEZI</name>
<reference evidence="4 5" key="1">
    <citation type="submission" date="2021-07" db="EMBL/GenBank/DDBJ databases">
        <title>Genome data of Colletotrichum spaethianum.</title>
        <authorList>
            <person name="Utami Y.D."/>
            <person name="Hiruma K."/>
        </authorList>
    </citation>
    <scope>NUCLEOTIDE SEQUENCE [LARGE SCALE GENOMIC DNA]</scope>
    <source>
        <strain evidence="4 5">MAFF 242679</strain>
    </source>
</reference>
<evidence type="ECO:0000256" key="3">
    <source>
        <dbReference type="PROSITE-ProRule" id="PRU00023"/>
    </source>
</evidence>
<dbReference type="PANTHER" id="PTHR24198:SF165">
    <property type="entry name" value="ANKYRIN REPEAT-CONTAINING PROTEIN-RELATED"/>
    <property type="match status" value="1"/>
</dbReference>
<evidence type="ECO:0000256" key="2">
    <source>
        <dbReference type="ARBA" id="ARBA00023043"/>
    </source>
</evidence>
<dbReference type="PROSITE" id="PS50088">
    <property type="entry name" value="ANK_REPEAT"/>
    <property type="match status" value="1"/>
</dbReference>
<dbReference type="SMART" id="SM00248">
    <property type="entry name" value="ANK"/>
    <property type="match status" value="3"/>
</dbReference>
<dbReference type="Gene3D" id="1.25.40.20">
    <property type="entry name" value="Ankyrin repeat-containing domain"/>
    <property type="match status" value="1"/>
</dbReference>